<comment type="pathway">
    <text evidence="1">Cofactor biosynthesis; adenosylcobalamin biosynthesis.</text>
</comment>
<dbReference type="SUPFAM" id="SSF53790">
    <property type="entry name" value="Tetrapyrrole methylase"/>
    <property type="match status" value="1"/>
</dbReference>
<evidence type="ECO:0000256" key="8">
    <source>
        <dbReference type="SAM" id="MobiDB-lite"/>
    </source>
</evidence>
<comment type="caution">
    <text evidence="10">The sequence shown here is derived from an EMBL/GenBank/DDBJ whole genome shotgun (WGS) entry which is preliminary data.</text>
</comment>
<dbReference type="InterPro" id="IPR006364">
    <property type="entry name" value="CobI/CbiL/CobIJ_dom"/>
</dbReference>
<evidence type="ECO:0000256" key="4">
    <source>
        <dbReference type="ARBA" id="ARBA00022603"/>
    </source>
</evidence>
<evidence type="ECO:0000256" key="3">
    <source>
        <dbReference type="ARBA" id="ARBA00022573"/>
    </source>
</evidence>
<dbReference type="InterPro" id="IPR012382">
    <property type="entry name" value="CobI/CbiL"/>
</dbReference>
<keyword evidence="5 10" id="KW-0808">Transferase</keyword>
<dbReference type="InterPro" id="IPR014776">
    <property type="entry name" value="4pyrrole_Mease_sub2"/>
</dbReference>
<keyword evidence="3" id="KW-0169">Cobalamin biosynthesis</keyword>
<reference evidence="10 11" key="1">
    <citation type="submission" date="2018-10" db="EMBL/GenBank/DDBJ databases">
        <title>Tessaracoccus antarcticuss sp. nov., isolated from sediment.</title>
        <authorList>
            <person name="Zhou L.Y."/>
            <person name="Du Z.J."/>
        </authorList>
    </citation>
    <scope>NUCLEOTIDE SEQUENCE [LARGE SCALE GENOMIC DNA]</scope>
    <source>
        <strain evidence="10 11">JDX10</strain>
    </source>
</reference>
<dbReference type="AlphaFoldDB" id="A0A3M0G9H0"/>
<dbReference type="Pfam" id="PF00590">
    <property type="entry name" value="TP_methylase"/>
    <property type="match status" value="1"/>
</dbReference>
<dbReference type="Gene3D" id="3.40.1010.10">
    <property type="entry name" value="Cobalt-precorrin-4 Transmethylase, Domain 1"/>
    <property type="match status" value="1"/>
</dbReference>
<evidence type="ECO:0000259" key="9">
    <source>
        <dbReference type="Pfam" id="PF00590"/>
    </source>
</evidence>
<feature type="compositionally biased region" description="Polar residues" evidence="8">
    <location>
        <begin position="7"/>
        <end position="25"/>
    </location>
</feature>
<dbReference type="CDD" id="cd11645">
    <property type="entry name" value="Precorrin_2_C20_MT"/>
    <property type="match status" value="1"/>
</dbReference>
<dbReference type="EMBL" id="REFW01000001">
    <property type="protein sequence ID" value="RMB61641.1"/>
    <property type="molecule type" value="Genomic_DNA"/>
</dbReference>
<dbReference type="RefSeq" id="WP_121900188.1">
    <property type="nucleotide sequence ID" value="NZ_REFW01000001.1"/>
</dbReference>
<dbReference type="InterPro" id="IPR035996">
    <property type="entry name" value="4pyrrol_Methylase_sf"/>
</dbReference>
<dbReference type="PANTHER" id="PTHR43467:SF2">
    <property type="entry name" value="COBALT-PRECORRIN-2 C(20)-METHYLTRANSFERASE"/>
    <property type="match status" value="1"/>
</dbReference>
<dbReference type="InterPro" id="IPR014777">
    <property type="entry name" value="4pyrrole_Mease_sub1"/>
</dbReference>
<feature type="region of interest" description="Disordered" evidence="8">
    <location>
        <begin position="1"/>
        <end position="25"/>
    </location>
</feature>
<dbReference type="PIRSF" id="PIRSF036427">
    <property type="entry name" value="Precrrn-2_mtase"/>
    <property type="match status" value="1"/>
</dbReference>
<dbReference type="EC" id="2.1.1.130" evidence="10"/>
<evidence type="ECO:0000256" key="7">
    <source>
        <dbReference type="PIRNR" id="PIRNR036427"/>
    </source>
</evidence>
<evidence type="ECO:0000256" key="2">
    <source>
        <dbReference type="ARBA" id="ARBA00005879"/>
    </source>
</evidence>
<dbReference type="OrthoDB" id="9804789at2"/>
<dbReference type="PANTHER" id="PTHR43467">
    <property type="entry name" value="COBALT-PRECORRIN-2 C(20)-METHYLTRANSFERASE"/>
    <property type="match status" value="1"/>
</dbReference>
<comment type="similarity">
    <text evidence="2 7">Belongs to the precorrin methyltransferase family.</text>
</comment>
<keyword evidence="11" id="KW-1185">Reference proteome</keyword>
<dbReference type="NCBIfam" id="TIGR01467">
    <property type="entry name" value="cobI_cbiL"/>
    <property type="match status" value="1"/>
</dbReference>
<evidence type="ECO:0000256" key="5">
    <source>
        <dbReference type="ARBA" id="ARBA00022679"/>
    </source>
</evidence>
<keyword evidence="4 10" id="KW-0489">Methyltransferase</keyword>
<evidence type="ECO:0000313" key="10">
    <source>
        <dbReference type="EMBL" id="RMB61641.1"/>
    </source>
</evidence>
<feature type="domain" description="Tetrapyrrole methylase" evidence="9">
    <location>
        <begin position="27"/>
        <end position="241"/>
    </location>
</feature>
<evidence type="ECO:0000256" key="1">
    <source>
        <dbReference type="ARBA" id="ARBA00004953"/>
    </source>
</evidence>
<keyword evidence="6" id="KW-0949">S-adenosyl-L-methionine</keyword>
<name>A0A3M0G9H0_9ACTN</name>
<evidence type="ECO:0000256" key="6">
    <source>
        <dbReference type="ARBA" id="ARBA00022691"/>
    </source>
</evidence>
<dbReference type="GO" id="GO:0009236">
    <property type="term" value="P:cobalamin biosynthetic process"/>
    <property type="evidence" value="ECO:0007669"/>
    <property type="project" value="UniProtKB-UniRule"/>
</dbReference>
<accession>A0A3M0G9H0</accession>
<proteinExistence type="inferred from homology"/>
<dbReference type="GO" id="GO:0030788">
    <property type="term" value="F:precorrin-2 C20-methyltransferase activity"/>
    <property type="evidence" value="ECO:0007669"/>
    <property type="project" value="UniProtKB-EC"/>
</dbReference>
<gene>
    <name evidence="10" type="primary">cobI</name>
    <name evidence="10" type="ORF">EAX62_03140</name>
</gene>
<dbReference type="GO" id="GO:0032259">
    <property type="term" value="P:methylation"/>
    <property type="evidence" value="ECO:0007669"/>
    <property type="project" value="UniProtKB-KW"/>
</dbReference>
<organism evidence="10 11">
    <name type="scientific">Tessaracoccus antarcticus</name>
    <dbReference type="NCBI Taxonomy" id="2479848"/>
    <lineage>
        <taxon>Bacteria</taxon>
        <taxon>Bacillati</taxon>
        <taxon>Actinomycetota</taxon>
        <taxon>Actinomycetes</taxon>
        <taxon>Propionibacteriales</taxon>
        <taxon>Propionibacteriaceae</taxon>
        <taxon>Tessaracoccus</taxon>
    </lineage>
</organism>
<dbReference type="UniPathway" id="UPA00148"/>
<dbReference type="Proteomes" id="UP000275256">
    <property type="component" value="Unassembled WGS sequence"/>
</dbReference>
<protein>
    <submittedName>
        <fullName evidence="10">Precorrin-2 C(20)-methyltransferase</fullName>
        <ecNumber evidence="10">2.1.1.130</ecNumber>
    </submittedName>
</protein>
<evidence type="ECO:0000313" key="11">
    <source>
        <dbReference type="Proteomes" id="UP000275256"/>
    </source>
</evidence>
<dbReference type="InterPro" id="IPR000878">
    <property type="entry name" value="4pyrrol_Mease"/>
</dbReference>
<sequence>MRDVTTGKKSSTRPFVGPTTRSSTRPRLIGVGVGPGDPELVTVKALHALAGADVVLVPATEGSGDGAGRAETIVTQACPSAAPTIQRIPFSMADRSGISGRRKQAWLDSAEAAISAFESGADVVAFATVGDPSVYSTFSYLAAHVVERLQEVEVEVIPGITAMQALAARSRTPLVEGTETLALVPITAGLEVLGRVLDTVDTVVAYKGGRHLPEVVELLRRRGRDGVLGVQIGLDDEQLVTLTDVDEGRRAPYFSTVLVPAQRSGTGGRL</sequence>
<dbReference type="Gene3D" id="3.30.950.10">
    <property type="entry name" value="Methyltransferase, Cobalt-precorrin-4 Transmethylase, Domain 2"/>
    <property type="match status" value="1"/>
</dbReference>